<dbReference type="EMBL" id="CP001649">
    <property type="protein sequence ID" value="ACS80160.1"/>
    <property type="molecule type" value="Genomic_DNA"/>
</dbReference>
<accession>C6BVV7</accession>
<protein>
    <submittedName>
        <fullName evidence="2">Uncharacterized protein</fullName>
    </submittedName>
</protein>
<reference evidence="2 3" key="1">
    <citation type="submission" date="2009-06" db="EMBL/GenBank/DDBJ databases">
        <title>Complete sequence of Desulfovibrio salexigens DSM 2638.</title>
        <authorList>
            <consortium name="US DOE Joint Genome Institute"/>
            <person name="Lucas S."/>
            <person name="Copeland A."/>
            <person name="Lapidus A."/>
            <person name="Glavina del Rio T."/>
            <person name="Tice H."/>
            <person name="Bruce D."/>
            <person name="Goodwin L."/>
            <person name="Pitluck S."/>
            <person name="Munk A.C."/>
            <person name="Brettin T."/>
            <person name="Detter J.C."/>
            <person name="Han C."/>
            <person name="Tapia R."/>
            <person name="Larimer F."/>
            <person name="Land M."/>
            <person name="Hauser L."/>
            <person name="Kyrpides N."/>
            <person name="Anderson I."/>
            <person name="Wall J.D."/>
            <person name="Arkin A.P."/>
            <person name="Dehal P."/>
            <person name="Chivian D."/>
            <person name="Giles B."/>
            <person name="Hazen T.C."/>
        </authorList>
    </citation>
    <scope>NUCLEOTIDE SEQUENCE [LARGE SCALE GENOMIC DNA]</scope>
    <source>
        <strain evidence="3">ATCC 14822 / DSM 2638 / NCIMB 8403 / VKM B-1763</strain>
    </source>
</reference>
<proteinExistence type="predicted"/>
<dbReference type="KEGG" id="dsa:Desal_2100"/>
<dbReference type="eggNOG" id="ENOG50318C6">
    <property type="taxonomic scope" value="Bacteria"/>
</dbReference>
<organism evidence="2 3">
    <name type="scientific">Maridesulfovibrio salexigens (strain ATCC 14822 / DSM 2638 / NCIMB 8403 / VKM B-1763)</name>
    <name type="common">Desulfovibrio salexigens</name>
    <dbReference type="NCBI Taxonomy" id="526222"/>
    <lineage>
        <taxon>Bacteria</taxon>
        <taxon>Pseudomonadati</taxon>
        <taxon>Thermodesulfobacteriota</taxon>
        <taxon>Desulfovibrionia</taxon>
        <taxon>Desulfovibrionales</taxon>
        <taxon>Desulfovibrionaceae</taxon>
        <taxon>Maridesulfovibrio</taxon>
    </lineage>
</organism>
<evidence type="ECO:0000256" key="1">
    <source>
        <dbReference type="SAM" id="MobiDB-lite"/>
    </source>
</evidence>
<dbReference type="HOGENOM" id="CLU_2989237_0_0_7"/>
<dbReference type="Proteomes" id="UP000002601">
    <property type="component" value="Chromosome"/>
</dbReference>
<evidence type="ECO:0000313" key="2">
    <source>
        <dbReference type="EMBL" id="ACS80160.1"/>
    </source>
</evidence>
<keyword evidence="3" id="KW-1185">Reference proteome</keyword>
<feature type="compositionally biased region" description="Basic and acidic residues" evidence="1">
    <location>
        <begin position="12"/>
        <end position="21"/>
    </location>
</feature>
<sequence>MNKHSTIEETPEALKKLEKNNPQKYRSVSKHIAAMVKSLDEQEKSSSSDSKTEDDQD</sequence>
<feature type="compositionally biased region" description="Basic and acidic residues" evidence="1">
    <location>
        <begin position="38"/>
        <end position="57"/>
    </location>
</feature>
<dbReference type="RefSeq" id="WP_015851976.1">
    <property type="nucleotide sequence ID" value="NC_012881.1"/>
</dbReference>
<dbReference type="AlphaFoldDB" id="C6BVV7"/>
<evidence type="ECO:0000313" key="3">
    <source>
        <dbReference type="Proteomes" id="UP000002601"/>
    </source>
</evidence>
<gene>
    <name evidence="2" type="ordered locus">Desal_2100</name>
</gene>
<name>C6BVV7_MARSD</name>
<feature type="region of interest" description="Disordered" evidence="1">
    <location>
        <begin position="1"/>
        <end position="57"/>
    </location>
</feature>